<dbReference type="AlphaFoldDB" id="A0A0A1U6N8"/>
<dbReference type="OrthoDB" id="28200at2759"/>
<protein>
    <recommendedName>
        <fullName evidence="3">Myb/SANT-like domain-containing protein</fullName>
    </recommendedName>
</protein>
<dbReference type="VEuPathDB" id="AmoebaDB:EIN_402740"/>
<accession>A0A0A1U6N8</accession>
<gene>
    <name evidence="1" type="ORF">EIN_402740</name>
</gene>
<keyword evidence="2" id="KW-1185">Reference proteome</keyword>
<dbReference type="Proteomes" id="UP000014680">
    <property type="component" value="Unassembled WGS sequence"/>
</dbReference>
<reference evidence="1 2" key="1">
    <citation type="submission" date="2012-10" db="EMBL/GenBank/DDBJ databases">
        <authorList>
            <person name="Zafar N."/>
            <person name="Inman J."/>
            <person name="Hall N."/>
            <person name="Lorenzi H."/>
            <person name="Caler E."/>
        </authorList>
    </citation>
    <scope>NUCLEOTIDE SEQUENCE [LARGE SCALE GENOMIC DNA]</scope>
    <source>
        <strain evidence="1 2">IP1</strain>
    </source>
</reference>
<name>A0A0A1U6N8_ENTIV</name>
<organism evidence="1 2">
    <name type="scientific">Entamoeba invadens IP1</name>
    <dbReference type="NCBI Taxonomy" id="370355"/>
    <lineage>
        <taxon>Eukaryota</taxon>
        <taxon>Amoebozoa</taxon>
        <taxon>Evosea</taxon>
        <taxon>Archamoebae</taxon>
        <taxon>Mastigamoebida</taxon>
        <taxon>Entamoebidae</taxon>
        <taxon>Entamoeba</taxon>
    </lineage>
</organism>
<sequence length="161" mass="18942">MQTLSVFKPSCPSFYKVYFDLTVMGSAEISESKESKITREWTDLSTMYVMLKYRKWQIKERKSTSLHVFHQKCTEDMNNELGINKTPTQIRDKVNNTRSSFHTILKQVKAGNFKWTQDKHASLTKTVYEFMLTHFDPSKEVPLEFVEQKLFSVTKAIKKQL</sequence>
<evidence type="ECO:0000313" key="1">
    <source>
        <dbReference type="EMBL" id="ELP89980.1"/>
    </source>
</evidence>
<evidence type="ECO:0000313" key="2">
    <source>
        <dbReference type="Proteomes" id="UP000014680"/>
    </source>
</evidence>
<dbReference type="GeneID" id="14888990"/>
<dbReference type="KEGG" id="eiv:EIN_402740"/>
<proteinExistence type="predicted"/>
<dbReference type="RefSeq" id="XP_004256751.1">
    <property type="nucleotide sequence ID" value="XM_004256703.1"/>
</dbReference>
<dbReference type="EMBL" id="KB206537">
    <property type="protein sequence ID" value="ELP89980.1"/>
    <property type="molecule type" value="Genomic_DNA"/>
</dbReference>
<evidence type="ECO:0008006" key="3">
    <source>
        <dbReference type="Google" id="ProtNLM"/>
    </source>
</evidence>